<reference evidence="1" key="1">
    <citation type="submission" date="2022-04" db="EMBL/GenBank/DDBJ databases">
        <title>Genome of the entomopathogenic fungus Entomophthora muscae.</title>
        <authorList>
            <person name="Elya C."/>
            <person name="Lovett B.R."/>
            <person name="Lee E."/>
            <person name="Macias A.M."/>
            <person name="Hajek A.E."/>
            <person name="De Bivort B.L."/>
            <person name="Kasson M.T."/>
            <person name="De Fine Licht H.H."/>
            <person name="Stajich J.E."/>
        </authorList>
    </citation>
    <scope>NUCLEOTIDE SEQUENCE</scope>
    <source>
        <strain evidence="1">Berkeley</strain>
    </source>
</reference>
<keyword evidence="2" id="KW-1185">Reference proteome</keyword>
<name>A0ACC2SAH6_9FUNG</name>
<sequence length="218" mass="23887">MNSFVFFAFILAQAHAQGQSTQHSEAHAPLIQAATFIDDTWAGISSAVNKTSISIKDNEPYTLKFDPFTCDGESTFTISLPKEPAQAYLYPVFQVEYTTKIFNISGENYVLDNTQVVASEGRSSDLPILANHKIKQVVYTSSKKDLKYSVYVLPPKVSLELVNGEPQKPVYNILTVFNCKGKDASVLNSFPIIVTNNARTAALVSSTLVLAISSILLL</sequence>
<accession>A0ACC2SAH6</accession>
<proteinExistence type="predicted"/>
<protein>
    <submittedName>
        <fullName evidence="1">Uncharacterized protein</fullName>
    </submittedName>
</protein>
<comment type="caution">
    <text evidence="1">The sequence shown here is derived from an EMBL/GenBank/DDBJ whole genome shotgun (WGS) entry which is preliminary data.</text>
</comment>
<gene>
    <name evidence="1" type="ORF">DSO57_1005100</name>
</gene>
<evidence type="ECO:0000313" key="2">
    <source>
        <dbReference type="Proteomes" id="UP001165960"/>
    </source>
</evidence>
<evidence type="ECO:0000313" key="1">
    <source>
        <dbReference type="EMBL" id="KAJ9059177.1"/>
    </source>
</evidence>
<dbReference type="EMBL" id="QTSX02005693">
    <property type="protein sequence ID" value="KAJ9059177.1"/>
    <property type="molecule type" value="Genomic_DNA"/>
</dbReference>
<dbReference type="Proteomes" id="UP001165960">
    <property type="component" value="Unassembled WGS sequence"/>
</dbReference>
<organism evidence="1 2">
    <name type="scientific">Entomophthora muscae</name>
    <dbReference type="NCBI Taxonomy" id="34485"/>
    <lineage>
        <taxon>Eukaryota</taxon>
        <taxon>Fungi</taxon>
        <taxon>Fungi incertae sedis</taxon>
        <taxon>Zoopagomycota</taxon>
        <taxon>Entomophthoromycotina</taxon>
        <taxon>Entomophthoromycetes</taxon>
        <taxon>Entomophthorales</taxon>
        <taxon>Entomophthoraceae</taxon>
        <taxon>Entomophthora</taxon>
    </lineage>
</organism>